<dbReference type="InterPro" id="IPR022669">
    <property type="entry name" value="Ribosomal_uL2_C"/>
</dbReference>
<dbReference type="InterPro" id="IPR014726">
    <property type="entry name" value="Ribosomal_uL2_dom3"/>
</dbReference>
<reference evidence="8" key="1">
    <citation type="submission" date="2025-08" db="UniProtKB">
        <authorList>
            <consortium name="Ensembl"/>
        </authorList>
    </citation>
    <scope>IDENTIFICATION</scope>
</reference>
<dbReference type="GO" id="GO:0003723">
    <property type="term" value="F:RNA binding"/>
    <property type="evidence" value="ECO:0007669"/>
    <property type="project" value="TreeGrafter"/>
</dbReference>
<evidence type="ECO:0000256" key="3">
    <source>
        <dbReference type="ARBA" id="ARBA00023274"/>
    </source>
</evidence>
<protein>
    <recommendedName>
        <fullName evidence="4">Large ribosomal subunit protein uL2</fullName>
    </recommendedName>
    <alternativeName>
        <fullName evidence="5">60S ribosomal protein L8</fullName>
    </alternativeName>
</protein>
<comment type="similarity">
    <text evidence="1">Belongs to the universal ribosomal protein uL2 family.</text>
</comment>
<evidence type="ECO:0000313" key="9">
    <source>
        <dbReference type="Proteomes" id="UP000694419"/>
    </source>
</evidence>
<dbReference type="PANTHER" id="PTHR13691:SF16">
    <property type="entry name" value="LARGE RIBOSOMAL SUBUNIT PROTEIN UL2"/>
    <property type="match status" value="1"/>
</dbReference>
<feature type="domain" description="Large ribosomal subunit protein uL2 C-terminal" evidence="7">
    <location>
        <begin position="2"/>
        <end position="107"/>
    </location>
</feature>
<dbReference type="GO" id="GO:0003735">
    <property type="term" value="F:structural constituent of ribosome"/>
    <property type="evidence" value="ECO:0007669"/>
    <property type="project" value="InterPro"/>
</dbReference>
<reference evidence="8" key="2">
    <citation type="submission" date="2025-09" db="UniProtKB">
        <authorList>
            <consortium name="Ensembl"/>
        </authorList>
    </citation>
    <scope>IDENTIFICATION</scope>
</reference>
<dbReference type="InterPro" id="IPR008991">
    <property type="entry name" value="Translation_prot_SH3-like_sf"/>
</dbReference>
<dbReference type="SUPFAM" id="SSF50104">
    <property type="entry name" value="Translation proteins SH3-like domain"/>
    <property type="match status" value="1"/>
</dbReference>
<feature type="compositionally biased region" description="Polar residues" evidence="6">
    <location>
        <begin position="1"/>
        <end position="15"/>
    </location>
</feature>
<accession>A0A8C3JB08</accession>
<dbReference type="FunFam" id="4.10.950.10:FF:000002">
    <property type="entry name" value="60S ribosomal protein L2"/>
    <property type="match status" value="1"/>
</dbReference>
<name>A0A8C3JB08_9CHAR</name>
<dbReference type="AlphaFoldDB" id="A0A8C3JB08"/>
<evidence type="ECO:0000259" key="7">
    <source>
        <dbReference type="SMART" id="SM01382"/>
    </source>
</evidence>
<dbReference type="Pfam" id="PF03947">
    <property type="entry name" value="Ribosomal_L2_C"/>
    <property type="match status" value="1"/>
</dbReference>
<dbReference type="SMART" id="SM01382">
    <property type="entry name" value="Ribosomal_L2_C"/>
    <property type="match status" value="1"/>
</dbReference>
<sequence length="129" mass="13745">PDGASPGQSRGSSVAHNHETKQIRVKLPSGSKKVISSADRAVGIIAGGGHTDKPILKAGPAYRKYKAKGNCWLCVRGRAMNPVEHPFGGGNYQHIGKPLTIRRDAPAGHKVDLIDARCMGRLCGRKTVQ</sequence>
<dbReference type="Ensembl" id="ENSCPGT00000004313.1">
    <property type="protein sequence ID" value="ENSCPGP00000003912.1"/>
    <property type="gene ID" value="ENSCPGG00000002896.1"/>
</dbReference>
<keyword evidence="9" id="KW-1185">Reference proteome</keyword>
<evidence type="ECO:0000256" key="4">
    <source>
        <dbReference type="ARBA" id="ARBA00035242"/>
    </source>
</evidence>
<feature type="region of interest" description="Disordered" evidence="6">
    <location>
        <begin position="1"/>
        <end position="31"/>
    </location>
</feature>
<evidence type="ECO:0000256" key="1">
    <source>
        <dbReference type="ARBA" id="ARBA00005636"/>
    </source>
</evidence>
<evidence type="ECO:0000256" key="5">
    <source>
        <dbReference type="ARBA" id="ARBA00035350"/>
    </source>
</evidence>
<dbReference type="Proteomes" id="UP000694419">
    <property type="component" value="Unplaced"/>
</dbReference>
<keyword evidence="3" id="KW-0687">Ribonucleoprotein</keyword>
<dbReference type="PANTHER" id="PTHR13691">
    <property type="entry name" value="RIBOSOMAL PROTEIN L2"/>
    <property type="match status" value="1"/>
</dbReference>
<proteinExistence type="inferred from homology"/>
<dbReference type="InterPro" id="IPR002171">
    <property type="entry name" value="Ribosomal_uL2"/>
</dbReference>
<dbReference type="GO" id="GO:0002181">
    <property type="term" value="P:cytoplasmic translation"/>
    <property type="evidence" value="ECO:0007669"/>
    <property type="project" value="TreeGrafter"/>
</dbReference>
<keyword evidence="2" id="KW-0689">Ribosomal protein</keyword>
<evidence type="ECO:0000256" key="2">
    <source>
        <dbReference type="ARBA" id="ARBA00022980"/>
    </source>
</evidence>
<dbReference type="GO" id="GO:0022625">
    <property type="term" value="C:cytosolic large ribosomal subunit"/>
    <property type="evidence" value="ECO:0007669"/>
    <property type="project" value="TreeGrafter"/>
</dbReference>
<dbReference type="Gene3D" id="4.10.950.10">
    <property type="entry name" value="Ribosomal protein L2, domain 3"/>
    <property type="match status" value="1"/>
</dbReference>
<evidence type="ECO:0000313" key="8">
    <source>
        <dbReference type="Ensembl" id="ENSCPGP00000003912.1"/>
    </source>
</evidence>
<organism evidence="8 9">
    <name type="scientific">Calidris pygmaea</name>
    <name type="common">Spoon-billed sandpiper</name>
    <dbReference type="NCBI Taxonomy" id="425635"/>
    <lineage>
        <taxon>Eukaryota</taxon>
        <taxon>Metazoa</taxon>
        <taxon>Chordata</taxon>
        <taxon>Craniata</taxon>
        <taxon>Vertebrata</taxon>
        <taxon>Euteleostomi</taxon>
        <taxon>Archelosauria</taxon>
        <taxon>Archosauria</taxon>
        <taxon>Dinosauria</taxon>
        <taxon>Saurischia</taxon>
        <taxon>Theropoda</taxon>
        <taxon>Coelurosauria</taxon>
        <taxon>Aves</taxon>
        <taxon>Neognathae</taxon>
        <taxon>Neoaves</taxon>
        <taxon>Charadriiformes</taxon>
        <taxon>Scolopacidae</taxon>
        <taxon>Calidris</taxon>
    </lineage>
</organism>
<evidence type="ECO:0000256" key="6">
    <source>
        <dbReference type="SAM" id="MobiDB-lite"/>
    </source>
</evidence>